<dbReference type="PANTHER" id="PTHR15139">
    <property type="entry name" value="TUBULIN FOLDING COFACTOR C"/>
    <property type="match status" value="1"/>
</dbReference>
<reference evidence="9 10" key="1">
    <citation type="journal article" date="2016" name="Genome Biol. Evol.">
        <title>Divergent and convergent evolution of fungal pathogenicity.</title>
        <authorList>
            <person name="Shang Y."/>
            <person name="Xiao G."/>
            <person name="Zheng P."/>
            <person name="Cen K."/>
            <person name="Zhan S."/>
            <person name="Wang C."/>
        </authorList>
    </citation>
    <scope>NUCLEOTIDE SEQUENCE [LARGE SCALE GENOMIC DNA]</scope>
    <source>
        <strain evidence="9 10">ARSEF 2679</strain>
    </source>
</reference>
<dbReference type="InterPro" id="IPR012945">
    <property type="entry name" value="Tubulin-bd_cofactor_C_dom"/>
</dbReference>
<keyword evidence="5" id="KW-0143">Chaperone</keyword>
<evidence type="ECO:0000256" key="1">
    <source>
        <dbReference type="ARBA" id="ARBA00004496"/>
    </source>
</evidence>
<evidence type="ECO:0000313" key="10">
    <source>
        <dbReference type="Proteomes" id="UP000076744"/>
    </source>
</evidence>
<dbReference type="Pfam" id="PF16752">
    <property type="entry name" value="TBCC_N"/>
    <property type="match status" value="1"/>
</dbReference>
<dbReference type="Pfam" id="PF07986">
    <property type="entry name" value="TBCC"/>
    <property type="match status" value="1"/>
</dbReference>
<evidence type="ECO:0000256" key="6">
    <source>
        <dbReference type="ARBA" id="ARBA00026055"/>
    </source>
</evidence>
<evidence type="ECO:0000256" key="2">
    <source>
        <dbReference type="ARBA" id="ARBA00008848"/>
    </source>
</evidence>
<dbReference type="Gene3D" id="1.20.58.1250">
    <property type="entry name" value="Tubulin Binding Cofactor C, N-terminal domain"/>
    <property type="match status" value="1"/>
</dbReference>
<dbReference type="GO" id="GO:0016740">
    <property type="term" value="F:transferase activity"/>
    <property type="evidence" value="ECO:0007669"/>
    <property type="project" value="UniProtKB-KW"/>
</dbReference>
<keyword evidence="10" id="KW-1185">Reference proteome</keyword>
<dbReference type="PANTHER" id="PTHR15139:SF0">
    <property type="entry name" value="TUBULIN-SPECIFIC CHAPERONE C"/>
    <property type="match status" value="1"/>
</dbReference>
<evidence type="ECO:0000256" key="7">
    <source>
        <dbReference type="SAM" id="MobiDB-lite"/>
    </source>
</evidence>
<evidence type="ECO:0000259" key="8">
    <source>
        <dbReference type="PROSITE" id="PS51329"/>
    </source>
</evidence>
<proteinExistence type="inferred from homology"/>
<comment type="caution">
    <text evidence="9">The sequence shown here is derived from an EMBL/GenBank/DDBJ whole genome shotgun (WGS) entry which is preliminary data.</text>
</comment>
<organism evidence="9 10">
    <name type="scientific">Cordyceps fumosorosea (strain ARSEF 2679)</name>
    <name type="common">Isaria fumosorosea</name>
    <dbReference type="NCBI Taxonomy" id="1081104"/>
    <lineage>
        <taxon>Eukaryota</taxon>
        <taxon>Fungi</taxon>
        <taxon>Dikarya</taxon>
        <taxon>Ascomycota</taxon>
        <taxon>Pezizomycotina</taxon>
        <taxon>Sordariomycetes</taxon>
        <taxon>Hypocreomycetidae</taxon>
        <taxon>Hypocreales</taxon>
        <taxon>Cordycipitaceae</taxon>
        <taxon>Cordyceps</taxon>
    </lineage>
</organism>
<dbReference type="AlphaFoldDB" id="A0A168EAL4"/>
<dbReference type="SMART" id="SM00673">
    <property type="entry name" value="CARP"/>
    <property type="match status" value="1"/>
</dbReference>
<dbReference type="GO" id="GO:0007023">
    <property type="term" value="P:post-chaperonin tubulin folding pathway"/>
    <property type="evidence" value="ECO:0007669"/>
    <property type="project" value="InterPro"/>
</dbReference>
<dbReference type="InterPro" id="IPR027684">
    <property type="entry name" value="TBCC"/>
</dbReference>
<dbReference type="STRING" id="1081104.A0A168EAL4"/>
<feature type="region of interest" description="Disordered" evidence="7">
    <location>
        <begin position="101"/>
        <end position="166"/>
    </location>
</feature>
<dbReference type="EMBL" id="AZHB01000001">
    <property type="protein sequence ID" value="OAA73581.1"/>
    <property type="molecule type" value="Genomic_DNA"/>
</dbReference>
<dbReference type="PROSITE" id="PS51329">
    <property type="entry name" value="C_CAP_COFACTOR_C"/>
    <property type="match status" value="1"/>
</dbReference>
<feature type="domain" description="C-CAP/cofactor C-like" evidence="8">
    <location>
        <begin position="195"/>
        <end position="320"/>
    </location>
</feature>
<dbReference type="Proteomes" id="UP000076744">
    <property type="component" value="Unassembled WGS sequence"/>
</dbReference>
<protein>
    <submittedName>
        <fullName evidence="9">N-acetylglucosaminyl transferase component Gpi1</fullName>
    </submittedName>
</protein>
<dbReference type="InterPro" id="IPR017901">
    <property type="entry name" value="C-CAP_CF_C-like"/>
</dbReference>
<evidence type="ECO:0000256" key="3">
    <source>
        <dbReference type="ARBA" id="ARBA00022490"/>
    </source>
</evidence>
<comment type="similarity">
    <text evidence="2">Belongs to the TBCC family.</text>
</comment>
<evidence type="ECO:0000256" key="5">
    <source>
        <dbReference type="ARBA" id="ARBA00023186"/>
    </source>
</evidence>
<dbReference type="GeneID" id="30016774"/>
<dbReference type="Gene3D" id="2.160.20.70">
    <property type="match status" value="1"/>
</dbReference>
<dbReference type="GO" id="GO:0015631">
    <property type="term" value="F:tubulin binding"/>
    <property type="evidence" value="ECO:0007669"/>
    <property type="project" value="InterPro"/>
</dbReference>
<dbReference type="InterPro" id="IPR006599">
    <property type="entry name" value="CARP_motif"/>
</dbReference>
<keyword evidence="3" id="KW-0963">Cytoplasm</keyword>
<feature type="compositionally biased region" description="Polar residues" evidence="7">
    <location>
        <begin position="119"/>
        <end position="128"/>
    </location>
</feature>
<dbReference type="GO" id="GO:0005737">
    <property type="term" value="C:cytoplasm"/>
    <property type="evidence" value="ECO:0007669"/>
    <property type="project" value="UniProtKB-SubCell"/>
</dbReference>
<dbReference type="GO" id="GO:0007021">
    <property type="term" value="P:tubulin complex assembly"/>
    <property type="evidence" value="ECO:0007669"/>
    <property type="project" value="TreeGrafter"/>
</dbReference>
<comment type="subunit">
    <text evidence="6">Supercomplex made of cofactors A to E. Cofactors A and D function by capturing and stabilizing tubulin in a quasi-native conformation. Cofactor E binds to the cofactor D-tubulin complex; interaction with cofactor C then causes the release of tubulin polypeptides that are committed to the native state.</text>
</comment>
<accession>A0A168EAL4</accession>
<dbReference type="RefSeq" id="XP_018708539.1">
    <property type="nucleotide sequence ID" value="XM_018844089.1"/>
</dbReference>
<comment type="subcellular location">
    <subcellularLocation>
        <location evidence="1">Cytoplasm</location>
    </subcellularLocation>
</comment>
<sequence length="367" mass="39926">MSSGTDPKQRFHRSFLDHVAVLQDQIEELKSISTVAGERQEAIDHILAGISKLQNEVADVADTTPAYDRKQYSETVKGLQEKLSDTTAALAPKSRFQFKRTAKHVDMGAPENDPRLLSGSYSRNQHQPSAPPGMPQRLGEEADDELKELPPPLSERDYNAELSRPSASAIRKPSFSAARTIGISHQSGLHIILPPSAAMATASGSLTDLAGCVVDMSIPTSRGHAFPGLALRDIRKSLIVAGRVAGPVHVTGISDSILVLVAHQVRIHDCRNVDIYLHCTSHPIIEDCSGMRFAPLPSCYMTEADKAVENQWNQVDDFKWLKAGHSPNWTTLGEAQILSDKIWTKVVPGRPGASVDETLAKVGISPR</sequence>
<keyword evidence="9" id="KW-0808">Transferase</keyword>
<evidence type="ECO:0000313" key="9">
    <source>
        <dbReference type="EMBL" id="OAA73581.1"/>
    </source>
</evidence>
<dbReference type="InterPro" id="IPR038397">
    <property type="entry name" value="TBCC_N_sf"/>
</dbReference>
<dbReference type="InterPro" id="IPR016098">
    <property type="entry name" value="CAP/MinC_C"/>
</dbReference>
<dbReference type="OrthoDB" id="194775at2759"/>
<keyword evidence="4" id="KW-0007">Acetylation</keyword>
<name>A0A168EAL4_CORFA</name>
<gene>
    <name evidence="9" type="ORF">ISF_00482</name>
</gene>
<dbReference type="InterPro" id="IPR031925">
    <property type="entry name" value="TBCC_N"/>
</dbReference>
<evidence type="ECO:0000256" key="4">
    <source>
        <dbReference type="ARBA" id="ARBA00022990"/>
    </source>
</evidence>